<dbReference type="Gramene" id="OBART04G26170.1">
    <property type="protein sequence ID" value="OBART04G26170.1"/>
    <property type="gene ID" value="OBART04G26170"/>
</dbReference>
<dbReference type="Gene3D" id="3.80.10.10">
    <property type="entry name" value="Ribonuclease Inhibitor"/>
    <property type="match status" value="3"/>
</dbReference>
<keyword evidence="5" id="KW-0611">Plant defense</keyword>
<dbReference type="Pfam" id="PF18052">
    <property type="entry name" value="Rx_N"/>
    <property type="match status" value="1"/>
</dbReference>
<dbReference type="Pfam" id="PF00931">
    <property type="entry name" value="NB-ARC"/>
    <property type="match status" value="1"/>
</dbReference>
<dbReference type="Pfam" id="PF25019">
    <property type="entry name" value="LRR_R13L1-DRL21"/>
    <property type="match status" value="1"/>
</dbReference>
<dbReference type="GO" id="GO:0002758">
    <property type="term" value="P:innate immune response-activating signaling pathway"/>
    <property type="evidence" value="ECO:0007669"/>
    <property type="project" value="UniProtKB-ARBA"/>
</dbReference>
<comment type="similarity">
    <text evidence="1">Belongs to the disease resistance NB-LRR family.</text>
</comment>
<evidence type="ECO:0000256" key="3">
    <source>
        <dbReference type="ARBA" id="ARBA00022737"/>
    </source>
</evidence>
<dbReference type="GO" id="GO:0042742">
    <property type="term" value="P:defense response to bacterium"/>
    <property type="evidence" value="ECO:0007669"/>
    <property type="project" value="UniProtKB-ARBA"/>
</dbReference>
<organism evidence="14">
    <name type="scientific">Oryza barthii</name>
    <dbReference type="NCBI Taxonomy" id="65489"/>
    <lineage>
        <taxon>Eukaryota</taxon>
        <taxon>Viridiplantae</taxon>
        <taxon>Streptophyta</taxon>
        <taxon>Embryophyta</taxon>
        <taxon>Tracheophyta</taxon>
        <taxon>Spermatophyta</taxon>
        <taxon>Magnoliopsida</taxon>
        <taxon>Liliopsida</taxon>
        <taxon>Poales</taxon>
        <taxon>Poaceae</taxon>
        <taxon>BOP clade</taxon>
        <taxon>Oryzoideae</taxon>
        <taxon>Oryzeae</taxon>
        <taxon>Oryzinae</taxon>
        <taxon>Oryza</taxon>
    </lineage>
</organism>
<evidence type="ECO:0000259" key="10">
    <source>
        <dbReference type="Pfam" id="PF08263"/>
    </source>
</evidence>
<keyword evidence="4" id="KW-0547">Nucleotide-binding</keyword>
<dbReference type="Pfam" id="PF23559">
    <property type="entry name" value="WHD_DRP"/>
    <property type="match status" value="1"/>
</dbReference>
<keyword evidence="15" id="KW-1185">Reference proteome</keyword>
<dbReference type="GO" id="GO:0043531">
    <property type="term" value="F:ADP binding"/>
    <property type="evidence" value="ECO:0007669"/>
    <property type="project" value="InterPro"/>
</dbReference>
<dbReference type="InterPro" id="IPR002182">
    <property type="entry name" value="NB-ARC"/>
</dbReference>
<dbReference type="Proteomes" id="UP000026960">
    <property type="component" value="Chromosome 4"/>
</dbReference>
<feature type="domain" description="Leucine-rich repeat-containing N-terminal plant-type" evidence="10">
    <location>
        <begin position="132"/>
        <end position="166"/>
    </location>
</feature>
<evidence type="ECO:0000313" key="14">
    <source>
        <dbReference type="EnsemblPlants" id="OBART04G26170.1"/>
    </source>
</evidence>
<protein>
    <recommendedName>
        <fullName evidence="16">NB-ARC domain-containing protein</fullName>
    </recommendedName>
</protein>
<dbReference type="Gene3D" id="2.40.70.10">
    <property type="entry name" value="Acid Proteases"/>
    <property type="match status" value="1"/>
</dbReference>
<dbReference type="eggNOG" id="KOG4658">
    <property type="taxonomic scope" value="Eukaryota"/>
</dbReference>
<dbReference type="InterPro" id="IPR013210">
    <property type="entry name" value="LRR_N_plant-typ"/>
</dbReference>
<feature type="domain" description="NB-ARC" evidence="9">
    <location>
        <begin position="705"/>
        <end position="881"/>
    </location>
</feature>
<dbReference type="SUPFAM" id="SSF50630">
    <property type="entry name" value="Acid proteases"/>
    <property type="match status" value="1"/>
</dbReference>
<dbReference type="Pfam" id="PF08263">
    <property type="entry name" value="LRRNT_2"/>
    <property type="match status" value="1"/>
</dbReference>
<dbReference type="PRINTS" id="PR00364">
    <property type="entry name" value="DISEASERSIST"/>
</dbReference>
<dbReference type="InterPro" id="IPR058922">
    <property type="entry name" value="WHD_DRP"/>
</dbReference>
<dbReference type="Gene3D" id="1.10.10.10">
    <property type="entry name" value="Winged helix-like DNA-binding domain superfamily/Winged helix DNA-binding domain"/>
    <property type="match status" value="1"/>
</dbReference>
<dbReference type="Gene3D" id="3.40.50.300">
    <property type="entry name" value="P-loop containing nucleotide triphosphate hydrolases"/>
    <property type="match status" value="1"/>
</dbReference>
<feature type="domain" description="Peptidase A1" evidence="8">
    <location>
        <begin position="169"/>
        <end position="215"/>
    </location>
</feature>
<feature type="domain" description="R13L1/DRL21-like LRR repeat region" evidence="13">
    <location>
        <begin position="1233"/>
        <end position="1372"/>
    </location>
</feature>
<dbReference type="InterPro" id="IPR027417">
    <property type="entry name" value="P-loop_NTPase"/>
</dbReference>
<evidence type="ECO:0000313" key="15">
    <source>
        <dbReference type="Proteomes" id="UP000026960"/>
    </source>
</evidence>
<dbReference type="PANTHER" id="PTHR36766">
    <property type="entry name" value="PLANT BROAD-SPECTRUM MILDEW RESISTANCE PROTEIN RPW8"/>
    <property type="match status" value="1"/>
</dbReference>
<dbReference type="InterPro" id="IPR021109">
    <property type="entry name" value="Peptidase_aspartic_dom_sf"/>
</dbReference>
<keyword evidence="6" id="KW-0067">ATP-binding</keyword>
<evidence type="ECO:0000256" key="7">
    <source>
        <dbReference type="SAM" id="MobiDB-lite"/>
    </source>
</evidence>
<feature type="domain" description="Disease resistance protein winged helix" evidence="12">
    <location>
        <begin position="966"/>
        <end position="1035"/>
    </location>
</feature>
<evidence type="ECO:0000256" key="5">
    <source>
        <dbReference type="ARBA" id="ARBA00022821"/>
    </source>
</evidence>
<dbReference type="InterPro" id="IPR041118">
    <property type="entry name" value="Rx_N"/>
</dbReference>
<reference evidence="14" key="2">
    <citation type="submission" date="2015-03" db="UniProtKB">
        <authorList>
            <consortium name="EnsemblPlants"/>
        </authorList>
    </citation>
    <scope>IDENTIFICATION</scope>
</reference>
<evidence type="ECO:0000256" key="1">
    <source>
        <dbReference type="ARBA" id="ARBA00008894"/>
    </source>
</evidence>
<dbReference type="FunFam" id="1.10.10.10:FF:000322">
    <property type="entry name" value="Probable disease resistance protein At1g63360"/>
    <property type="match status" value="1"/>
</dbReference>
<keyword evidence="3" id="KW-0677">Repeat</keyword>
<proteinExistence type="inferred from homology"/>
<sequence length="1943" mass="220459">MKLARNPKLSTSWEFDSQDQQGTGDQAGDLSILSGLEWLETDDFSVLTMSFFKHLNSLRHLTLSSSRSYWRVVRLSEGQGRVLQQLTHLQELRFLCCDDLLVLPEQLHSFINKLSFLCQQFASLIRATSTYEALLAFKKAVTTSDGIFLNWREQDVYPCNWKVVRCHSHTKRFTAIFDIGSSNLWVPSANCYFSVACFFHSHYKSGQSSTYQKNGLCLKTFPNRAIICVVSLQQFGYQSILLLGCTEIFPFWWHILYFQVISSINVKIIKNNPQLNRQDKRYTPMVPQIHHVPGVETGSCIHSGDSNFLDLEWLSASGNSSDERSIAISTPDVNLSAENNLYNDVCKITHQQHPLQIRTQPLLEGGQVKHQGLASPQHVCLIRSARRKHQSHFGRMPESRQLWWLLLSAIGRPECLPVNEISFHSWLCDKRETFPSSGFDTIDTLAAWTIWKERNNRVFNQKQRSWTEVARAMAEEAALWRLANIAMPAMLLGRSGRNIVWNTVGQAAIGWLVESVLGSLFTDKLSSWLRRVNLDNDVEELVSEMRNVAVVLEAAKGMKVGDQNEPMAVSLLHLKDLLYDAEDVLDKLDYRRLHEQITKGNNEDVTSPPTSYFVSITRWFTVTGWKRKREENHTHLDNKIQFSATIKQIAGKLRDACGDVSKGLKINGLKSPEASNLRHQSTARATNATTSYLLEPKVYGRAVEVESIKKLILTNRSKGITVVPIVGNGGMGKTTLAQLVYKDPAVGSQFDVMIWVHVSDKFDMVRVTREILECVSKKQEASNFNMLQQDLEEQMRYKKFLIVLDDVWDVRKDDWKKLLAPLRPNNHVDPSQKEATCKMIIITTRIQSVAESLGTEQLIKLQALEDDDIWSLFKKHAFGNDKHDSYPTLQNLGRIIVKELNGNPLAAKTVGALLGRNLTIDHWSSIIENKEWQSLQRTDNGIMHALKLSYDHLPNQLQQCFSYCSLFPKGYSFSEAQLVQIWIAQGFVEKSSEKLERKGVEYLEELVNSGFFQQVKSMRSSSKDFVMHDLMHDLARMVSKTECATIDSSEWKELASSIRHLSIVTDSVYHEDKYGKISRNEEFEKRLLNVRSRSKLRTLVLIGKYDPHFFQSFREAFKEAQHLRLLHITSTYDDFGSFLSRLVNSTHLRYLRLENDEFGALPQALSNCYHLQVLDIGSCGIPSSIPIDINNLVNLRHLVGEDVVFSRIACIGNMTSLQELTNFKVQNSTGFEIAQIQSMSELVELGVSQLKNITRRDEACGARLRDKQNLEKLHLSWMGAMSQDGYNSDKSYDNEYETEHFPDIAREVLHGLEPHHKLKHLRISGFNGATSPTWLLSSLTCLQTLHLENCGKWQILPLERLLLLRKLVLIKMENATEVSIPSLEELVLIELPRLKTWSCTSVRDLNFSLRCLNIKYCPLLKVLSLFENCQQFEVERKSWLPHLSQLTIHSCPHFGVHNTLPPSHIVSKLSIAGVSTLPTVKGSSSGTLRIGHPDVYCDSSDEGSDQLITLDDKVLSFHSLRFLTELVINGCQNLTSISFGSLRQLICLRSLSIYNCPELFSSNVPLELAHEDEQGANRNALPSLEHLYIMNCEITGKWLSLMLQQAQALRALSLLYCNQITRLSIEGEQSTEDSSTSSSDQDGLLRIPLNLVSSLKNIFINNCCDMTFNESMEGFSRFTSLEQLRIGPCPKLLTSLVNNNGYNEQENKRLLPLSLQELELSFDDLAEKLLPGFLRNPNPICLKKLLVLCGTNLKSLELQSCVALEELDIIDCESLATLEGLQSLSSLRYLNVFGCPDLPAYLESLSGKVPELCPRLEKLHVGASTLTTSFCKHLTSLQFLRLNSGNEEVARLTDEQERALQLLSSLQELQFDCCHKLVDLPTVLHSLLSLKRLEISSCRSITKLPEKGLPTSLQELDISYCSKELTDQCIPLSSKMKVKIRRE</sequence>
<accession>A0A0D3G0H9</accession>
<dbReference type="InterPro" id="IPR033121">
    <property type="entry name" value="PEPTIDASE_A1"/>
</dbReference>
<dbReference type="Gene3D" id="1.20.5.4130">
    <property type="match status" value="1"/>
</dbReference>
<reference evidence="14" key="1">
    <citation type="journal article" date="2009" name="Rice">
        <title>De Novo Next Generation Sequencing of Plant Genomes.</title>
        <authorList>
            <person name="Rounsley S."/>
            <person name="Marri P.R."/>
            <person name="Yu Y."/>
            <person name="He R."/>
            <person name="Sisneros N."/>
            <person name="Goicoechea J.L."/>
            <person name="Lee S.J."/>
            <person name="Angelova A."/>
            <person name="Kudrna D."/>
            <person name="Luo M."/>
            <person name="Affourtit J."/>
            <person name="Desany B."/>
            <person name="Knight J."/>
            <person name="Niazi F."/>
            <person name="Egholm M."/>
            <person name="Wing R.A."/>
        </authorList>
    </citation>
    <scope>NUCLEOTIDE SEQUENCE [LARGE SCALE GENOMIC DNA]</scope>
    <source>
        <strain evidence="14">cv. IRGC 105608</strain>
    </source>
</reference>
<evidence type="ECO:0000256" key="2">
    <source>
        <dbReference type="ARBA" id="ARBA00022614"/>
    </source>
</evidence>
<evidence type="ECO:0000256" key="4">
    <source>
        <dbReference type="ARBA" id="ARBA00022741"/>
    </source>
</evidence>
<dbReference type="Pfam" id="PF00026">
    <property type="entry name" value="Asp"/>
    <property type="match status" value="1"/>
</dbReference>
<dbReference type="InterPro" id="IPR006553">
    <property type="entry name" value="Leu-rich_rpt_Cys-con_subtyp"/>
</dbReference>
<dbReference type="GO" id="GO:0009626">
    <property type="term" value="P:plant-type hypersensitive response"/>
    <property type="evidence" value="ECO:0007669"/>
    <property type="project" value="UniProtKB-ARBA"/>
</dbReference>
<dbReference type="SUPFAM" id="SSF52058">
    <property type="entry name" value="L domain-like"/>
    <property type="match status" value="3"/>
</dbReference>
<name>A0A0D3G0H9_9ORYZ</name>
<dbReference type="InterPro" id="IPR056789">
    <property type="entry name" value="LRR_R13L1-DRL21"/>
</dbReference>
<evidence type="ECO:0000256" key="6">
    <source>
        <dbReference type="ARBA" id="ARBA00022840"/>
    </source>
</evidence>
<dbReference type="eggNOG" id="KOG1339">
    <property type="taxonomic scope" value="Eukaryota"/>
</dbReference>
<evidence type="ECO:0000259" key="13">
    <source>
        <dbReference type="Pfam" id="PF25019"/>
    </source>
</evidence>
<dbReference type="PaxDb" id="65489-OBART04G26170.1"/>
<evidence type="ECO:0000259" key="11">
    <source>
        <dbReference type="Pfam" id="PF18052"/>
    </source>
</evidence>
<dbReference type="InterPro" id="IPR032675">
    <property type="entry name" value="LRR_dom_sf"/>
</dbReference>
<dbReference type="InterPro" id="IPR036388">
    <property type="entry name" value="WH-like_DNA-bd_sf"/>
</dbReference>
<dbReference type="GO" id="GO:0005524">
    <property type="term" value="F:ATP binding"/>
    <property type="evidence" value="ECO:0007669"/>
    <property type="project" value="UniProtKB-KW"/>
</dbReference>
<evidence type="ECO:0000259" key="9">
    <source>
        <dbReference type="Pfam" id="PF00931"/>
    </source>
</evidence>
<feature type="domain" description="Disease resistance N-terminal" evidence="11">
    <location>
        <begin position="515"/>
        <end position="598"/>
    </location>
</feature>
<dbReference type="PANTHER" id="PTHR36766:SF73">
    <property type="entry name" value="NB-ARC DOMAIN-CONTAINING PROTEIN"/>
    <property type="match status" value="1"/>
</dbReference>
<dbReference type="SUPFAM" id="SSF52540">
    <property type="entry name" value="P-loop containing nucleoside triphosphate hydrolases"/>
    <property type="match status" value="1"/>
</dbReference>
<evidence type="ECO:0008006" key="16">
    <source>
        <dbReference type="Google" id="ProtNLM"/>
    </source>
</evidence>
<feature type="region of interest" description="Disordered" evidence="7">
    <location>
        <begin position="1"/>
        <end position="24"/>
    </location>
</feature>
<dbReference type="EnsemblPlants" id="OBART04G26170.1">
    <property type="protein sequence ID" value="OBART04G26170.1"/>
    <property type="gene ID" value="OBART04G26170"/>
</dbReference>
<dbReference type="SMART" id="SM00367">
    <property type="entry name" value="LRR_CC"/>
    <property type="match status" value="4"/>
</dbReference>
<evidence type="ECO:0000259" key="8">
    <source>
        <dbReference type="Pfam" id="PF00026"/>
    </source>
</evidence>
<keyword evidence="2" id="KW-0433">Leucine-rich repeat</keyword>
<dbReference type="STRING" id="65489.A0A0D3G0H9"/>
<evidence type="ECO:0000259" key="12">
    <source>
        <dbReference type="Pfam" id="PF23559"/>
    </source>
</evidence>